<dbReference type="GO" id="GO:0048513">
    <property type="term" value="P:animal organ development"/>
    <property type="evidence" value="ECO:0007669"/>
    <property type="project" value="UniProtKB-ARBA"/>
</dbReference>
<dbReference type="AlphaFoldDB" id="A0AA36CY37"/>
<dbReference type="EMBL" id="CATQJA010002651">
    <property type="protein sequence ID" value="CAJ0577499.1"/>
    <property type="molecule type" value="Genomic_DNA"/>
</dbReference>
<reference evidence="13" key="1">
    <citation type="submission" date="2023-06" db="EMBL/GenBank/DDBJ databases">
        <authorList>
            <person name="Delattre M."/>
        </authorList>
    </citation>
    <scope>NUCLEOTIDE SEQUENCE</scope>
    <source>
        <strain evidence="13">AF72</strain>
    </source>
</reference>
<evidence type="ECO:0000256" key="3">
    <source>
        <dbReference type="ARBA" id="ARBA00022737"/>
    </source>
</evidence>
<name>A0AA36CY37_9BILA</name>
<keyword evidence="3" id="KW-0677">Repeat</keyword>
<feature type="compositionally biased region" description="Low complexity" evidence="11">
    <location>
        <begin position="85"/>
        <end position="94"/>
    </location>
</feature>
<feature type="domain" description="C2H2-type" evidence="12">
    <location>
        <begin position="265"/>
        <end position="292"/>
    </location>
</feature>
<dbReference type="GO" id="GO:0008270">
    <property type="term" value="F:zinc ion binding"/>
    <property type="evidence" value="ECO:0007669"/>
    <property type="project" value="UniProtKB-KW"/>
</dbReference>
<feature type="domain" description="C2H2-type" evidence="12">
    <location>
        <begin position="102"/>
        <end position="132"/>
    </location>
</feature>
<dbReference type="GO" id="GO:0005634">
    <property type="term" value="C:nucleus"/>
    <property type="evidence" value="ECO:0007669"/>
    <property type="project" value="UniProtKB-SubCell"/>
</dbReference>
<dbReference type="SMART" id="SM00355">
    <property type="entry name" value="ZnF_C2H2"/>
    <property type="match status" value="7"/>
</dbReference>
<dbReference type="GO" id="GO:0048646">
    <property type="term" value="P:anatomical structure formation involved in morphogenesis"/>
    <property type="evidence" value="ECO:0007669"/>
    <property type="project" value="UniProtKB-ARBA"/>
</dbReference>
<organism evidence="13 14">
    <name type="scientific">Mesorhabditis spiculigera</name>
    <dbReference type="NCBI Taxonomy" id="96644"/>
    <lineage>
        <taxon>Eukaryota</taxon>
        <taxon>Metazoa</taxon>
        <taxon>Ecdysozoa</taxon>
        <taxon>Nematoda</taxon>
        <taxon>Chromadorea</taxon>
        <taxon>Rhabditida</taxon>
        <taxon>Rhabditina</taxon>
        <taxon>Rhabditomorpha</taxon>
        <taxon>Rhabditoidea</taxon>
        <taxon>Rhabditidae</taxon>
        <taxon>Mesorhabditinae</taxon>
        <taxon>Mesorhabditis</taxon>
    </lineage>
</organism>
<dbReference type="Pfam" id="PF12874">
    <property type="entry name" value="zf-met"/>
    <property type="match status" value="1"/>
</dbReference>
<keyword evidence="2" id="KW-0479">Metal-binding</keyword>
<dbReference type="InterPro" id="IPR051565">
    <property type="entry name" value="Sal_C2H2-zinc-finger"/>
</dbReference>
<dbReference type="Proteomes" id="UP001177023">
    <property type="component" value="Unassembled WGS sequence"/>
</dbReference>
<feature type="domain" description="C2H2-type" evidence="12">
    <location>
        <begin position="340"/>
        <end position="367"/>
    </location>
</feature>
<dbReference type="GO" id="GO:0000981">
    <property type="term" value="F:DNA-binding transcription factor activity, RNA polymerase II-specific"/>
    <property type="evidence" value="ECO:0007669"/>
    <property type="project" value="TreeGrafter"/>
</dbReference>
<evidence type="ECO:0000256" key="1">
    <source>
        <dbReference type="ARBA" id="ARBA00004123"/>
    </source>
</evidence>
<evidence type="ECO:0000256" key="2">
    <source>
        <dbReference type="ARBA" id="ARBA00022723"/>
    </source>
</evidence>
<feature type="non-terminal residue" evidence="13">
    <location>
        <position position="1"/>
    </location>
</feature>
<evidence type="ECO:0000259" key="12">
    <source>
        <dbReference type="PROSITE" id="PS50157"/>
    </source>
</evidence>
<evidence type="ECO:0000256" key="6">
    <source>
        <dbReference type="ARBA" id="ARBA00023015"/>
    </source>
</evidence>
<dbReference type="Pfam" id="PF00096">
    <property type="entry name" value="zf-C2H2"/>
    <property type="match status" value="3"/>
</dbReference>
<dbReference type="SUPFAM" id="SSF57667">
    <property type="entry name" value="beta-beta-alpha zinc fingers"/>
    <property type="match status" value="2"/>
</dbReference>
<evidence type="ECO:0000256" key="7">
    <source>
        <dbReference type="ARBA" id="ARBA00023163"/>
    </source>
</evidence>
<comment type="similarity">
    <text evidence="9">Belongs to the sal C2H2-type zinc-finger protein family.</text>
</comment>
<dbReference type="Gene3D" id="3.30.160.60">
    <property type="entry name" value="Classic Zinc Finger"/>
    <property type="match status" value="4"/>
</dbReference>
<dbReference type="InterPro" id="IPR013087">
    <property type="entry name" value="Znf_C2H2_type"/>
</dbReference>
<dbReference type="FunFam" id="3.30.160.60:FF:000130">
    <property type="entry name" value="Spalt-like transcription factor 4"/>
    <property type="match status" value="1"/>
</dbReference>
<dbReference type="InterPro" id="IPR036236">
    <property type="entry name" value="Znf_C2H2_sf"/>
</dbReference>
<feature type="domain" description="C2H2-type" evidence="12">
    <location>
        <begin position="312"/>
        <end position="339"/>
    </location>
</feature>
<dbReference type="PANTHER" id="PTHR23233">
    <property type="entry name" value="SAL-LIKE PROTEIN"/>
    <property type="match status" value="1"/>
</dbReference>
<evidence type="ECO:0000256" key="5">
    <source>
        <dbReference type="ARBA" id="ARBA00022833"/>
    </source>
</evidence>
<keyword evidence="4 10" id="KW-0863">Zinc-finger</keyword>
<feature type="region of interest" description="Disordered" evidence="11">
    <location>
        <begin position="362"/>
        <end position="396"/>
    </location>
</feature>
<feature type="domain" description="C2H2-type" evidence="12">
    <location>
        <begin position="195"/>
        <end position="222"/>
    </location>
</feature>
<dbReference type="FunFam" id="3.30.160.60:FF:000025">
    <property type="entry name" value="Spalt-like transcription factor 1"/>
    <property type="match status" value="1"/>
</dbReference>
<evidence type="ECO:0000256" key="8">
    <source>
        <dbReference type="ARBA" id="ARBA00023242"/>
    </source>
</evidence>
<dbReference type="PROSITE" id="PS50157">
    <property type="entry name" value="ZINC_FINGER_C2H2_2"/>
    <property type="match status" value="6"/>
</dbReference>
<protein>
    <recommendedName>
        <fullName evidence="12">C2H2-type domain-containing protein</fullName>
    </recommendedName>
</protein>
<keyword evidence="8" id="KW-0539">Nucleus</keyword>
<keyword evidence="5" id="KW-0862">Zinc</keyword>
<feature type="compositionally biased region" description="Polar residues" evidence="11">
    <location>
        <begin position="68"/>
        <end position="77"/>
    </location>
</feature>
<dbReference type="GO" id="GO:0061061">
    <property type="term" value="P:muscle structure development"/>
    <property type="evidence" value="ECO:0007669"/>
    <property type="project" value="UniProtKB-ARBA"/>
</dbReference>
<keyword evidence="14" id="KW-1185">Reference proteome</keyword>
<dbReference type="GO" id="GO:0009791">
    <property type="term" value="P:post-embryonic development"/>
    <property type="evidence" value="ECO:0007669"/>
    <property type="project" value="UniProtKB-ARBA"/>
</dbReference>
<dbReference type="PROSITE" id="PS00028">
    <property type="entry name" value="ZINC_FINGER_C2H2_1"/>
    <property type="match status" value="7"/>
</dbReference>
<keyword evidence="7" id="KW-0804">Transcription</keyword>
<dbReference type="GO" id="GO:0001708">
    <property type="term" value="P:cell fate specification"/>
    <property type="evidence" value="ECO:0007669"/>
    <property type="project" value="UniProtKB-ARBA"/>
</dbReference>
<keyword evidence="6" id="KW-0805">Transcription regulation</keyword>
<dbReference type="FunFam" id="3.30.160.60:FF:001985">
    <property type="entry name" value="SEM-4 long form"/>
    <property type="match status" value="1"/>
</dbReference>
<comment type="subcellular location">
    <subcellularLocation>
        <location evidence="1">Nucleus</location>
    </subcellularLocation>
</comment>
<proteinExistence type="inferred from homology"/>
<evidence type="ECO:0000256" key="9">
    <source>
        <dbReference type="ARBA" id="ARBA00038474"/>
    </source>
</evidence>
<gene>
    <name evidence="13" type="ORF">MSPICULIGERA_LOCUS15771</name>
</gene>
<sequence>MISEAMDIGFHLANGQNDAVIPMDLSKKRVSGIDEEKPVLEDRSNLFLQLGIAPHQILSLYAQLSGRTATETPQESEGPTVDECSPPGSSSPESRQADVTGLACPAEGCSETYPSRASLLWHVEEAHAGEKLMEFLLRPPFPGPPGSGPPDGLFPRDVLANEDDWESLMEVSNTDEAEKIRALVGDKPLPTTDPNQCILCRRVLSCKSALQMHYRTHTGERPFKCKICQRAFTTKGNLKTHMGVHRSKHAFRGVGMGPPMLSPAQQCPICQKRFLSGQQLQIHIAEHTQKLSNNPLMHGDRPKLPQMPQGKHQCGVCFKHFSSSSALQIHMRTHTGDKPFKCEVCARAFTTRGNLKVHMGTHMWQQSPSRRGRRIFDANGGPETSPRPSLNGPGGPMVGPFPFPFPGPSPAGASIDVMMMLMRTVCSVCQKVCATPAELEQHLKGHLSALAPPGNEGSTATAS</sequence>
<feature type="region of interest" description="Disordered" evidence="11">
    <location>
        <begin position="68"/>
        <end position="99"/>
    </location>
</feature>
<evidence type="ECO:0000313" key="13">
    <source>
        <dbReference type="EMBL" id="CAJ0577499.1"/>
    </source>
</evidence>
<evidence type="ECO:0000256" key="11">
    <source>
        <dbReference type="SAM" id="MobiDB-lite"/>
    </source>
</evidence>
<accession>A0AA36CY37</accession>
<evidence type="ECO:0000256" key="10">
    <source>
        <dbReference type="PROSITE-ProRule" id="PRU00042"/>
    </source>
</evidence>
<dbReference type="GO" id="GO:0000978">
    <property type="term" value="F:RNA polymerase II cis-regulatory region sequence-specific DNA binding"/>
    <property type="evidence" value="ECO:0007669"/>
    <property type="project" value="TreeGrafter"/>
</dbReference>
<comment type="caution">
    <text evidence="13">The sequence shown here is derived from an EMBL/GenBank/DDBJ whole genome shotgun (WGS) entry which is preliminary data.</text>
</comment>
<dbReference type="GO" id="GO:0048699">
    <property type="term" value="P:generation of neurons"/>
    <property type="evidence" value="ECO:0007669"/>
    <property type="project" value="UniProtKB-ARBA"/>
</dbReference>
<dbReference type="PANTHER" id="PTHR23233:SF84">
    <property type="entry name" value="FI23031P1"/>
    <property type="match status" value="1"/>
</dbReference>
<dbReference type="FunFam" id="3.30.160.60:FF:002381">
    <property type="entry name" value="Putative spalt protein"/>
    <property type="match status" value="1"/>
</dbReference>
<feature type="domain" description="C2H2-type" evidence="12">
    <location>
        <begin position="223"/>
        <end position="250"/>
    </location>
</feature>
<evidence type="ECO:0000313" key="14">
    <source>
        <dbReference type="Proteomes" id="UP001177023"/>
    </source>
</evidence>
<evidence type="ECO:0000256" key="4">
    <source>
        <dbReference type="ARBA" id="ARBA00022771"/>
    </source>
</evidence>